<keyword evidence="2" id="KW-0812">Transmembrane</keyword>
<feature type="compositionally biased region" description="Pro residues" evidence="1">
    <location>
        <begin position="134"/>
        <end position="160"/>
    </location>
</feature>
<keyword evidence="5" id="KW-1185">Reference proteome</keyword>
<reference evidence="4" key="1">
    <citation type="submission" date="2013-04" db="EMBL/GenBank/DDBJ databases">
        <authorList>
            <person name="Qu J."/>
            <person name="Murali S.C."/>
            <person name="Bandaranaike D."/>
            <person name="Bellair M."/>
            <person name="Blankenburg K."/>
            <person name="Chao H."/>
            <person name="Dinh H."/>
            <person name="Doddapaneni H."/>
            <person name="Downs B."/>
            <person name="Dugan-Rocha S."/>
            <person name="Elkadiri S."/>
            <person name="Gnanaolivu R.D."/>
            <person name="Hernandez B."/>
            <person name="Javaid M."/>
            <person name="Jayaseelan J.C."/>
            <person name="Lee S."/>
            <person name="Li M."/>
            <person name="Ming W."/>
            <person name="Munidasa M."/>
            <person name="Muniz J."/>
            <person name="Nguyen L."/>
            <person name="Ongeri F."/>
            <person name="Osuji N."/>
            <person name="Pu L.-L."/>
            <person name="Puazo M."/>
            <person name="Qu C."/>
            <person name="Quiroz J."/>
            <person name="Raj R."/>
            <person name="Weissenberger G."/>
            <person name="Xin Y."/>
            <person name="Zou X."/>
            <person name="Han Y."/>
            <person name="Richards S."/>
            <person name="Worley K."/>
            <person name="Muzny D."/>
            <person name="Gibbs R."/>
        </authorList>
    </citation>
    <scope>NUCLEOTIDE SEQUENCE</scope>
    <source>
        <strain evidence="4">Sampled in the wild</strain>
    </source>
</reference>
<dbReference type="Proteomes" id="UP000792457">
    <property type="component" value="Unassembled WGS sequence"/>
</dbReference>
<sequence length="349" mass="38361">MGLRIAAIALALSCLIRLASPQTSLPDVRKAANYLAAAVQELQGNHGFSSKADFVSPDDDIDAGVVREDYASEKEDHSYQHSLHAQMIRSQHKPSQQYGPPPPQPPPAPSYPSPVYHHHPPASEKPPASEYPPQQYPPQQYPPQQYPPPQYPPQQYPPHQPESEAPPSDYHPEAVNGDVPPISKEELAALYDAAVQKGTQLDLANLPGGVEGLGDPSTGAMPGYYYYYYPIKDFPKKEEGMGNGDMKEEGNGMENGNGNEAKMVEPLFIAVAAFTGLSLLFMFSMIFLPKLGFFRSDNIGMLSKLAPDDLSGLTRVVLESVDGKDCDQRIACELGRVLRKLRMHDRPLR</sequence>
<protein>
    <submittedName>
        <fullName evidence="4">Uncharacterized protein</fullName>
    </submittedName>
</protein>
<feature type="transmembrane region" description="Helical" evidence="2">
    <location>
        <begin position="267"/>
        <end position="288"/>
    </location>
</feature>
<feature type="compositionally biased region" description="Pro residues" evidence="1">
    <location>
        <begin position="99"/>
        <end position="112"/>
    </location>
</feature>
<proteinExistence type="predicted"/>
<feature type="signal peptide" evidence="3">
    <location>
        <begin position="1"/>
        <end position="21"/>
    </location>
</feature>
<feature type="region of interest" description="Disordered" evidence="1">
    <location>
        <begin position="71"/>
        <end position="179"/>
    </location>
</feature>
<comment type="caution">
    <text evidence="4">The sequence shown here is derived from an EMBL/GenBank/DDBJ whole genome shotgun (WGS) entry which is preliminary data.</text>
</comment>
<evidence type="ECO:0000256" key="1">
    <source>
        <dbReference type="SAM" id="MobiDB-lite"/>
    </source>
</evidence>
<feature type="chain" id="PRO_5035427993" evidence="3">
    <location>
        <begin position="22"/>
        <end position="349"/>
    </location>
</feature>
<organism evidence="4 5">
    <name type="scientific">Ladona fulva</name>
    <name type="common">Scarce chaser dragonfly</name>
    <name type="synonym">Libellula fulva</name>
    <dbReference type="NCBI Taxonomy" id="123851"/>
    <lineage>
        <taxon>Eukaryota</taxon>
        <taxon>Metazoa</taxon>
        <taxon>Ecdysozoa</taxon>
        <taxon>Arthropoda</taxon>
        <taxon>Hexapoda</taxon>
        <taxon>Insecta</taxon>
        <taxon>Pterygota</taxon>
        <taxon>Palaeoptera</taxon>
        <taxon>Odonata</taxon>
        <taxon>Epiprocta</taxon>
        <taxon>Anisoptera</taxon>
        <taxon>Libelluloidea</taxon>
        <taxon>Libellulidae</taxon>
        <taxon>Ladona</taxon>
    </lineage>
</organism>
<evidence type="ECO:0000256" key="3">
    <source>
        <dbReference type="SAM" id="SignalP"/>
    </source>
</evidence>
<dbReference type="AlphaFoldDB" id="A0A8K0JXQ9"/>
<evidence type="ECO:0000256" key="2">
    <source>
        <dbReference type="SAM" id="Phobius"/>
    </source>
</evidence>
<evidence type="ECO:0000313" key="5">
    <source>
        <dbReference type="Proteomes" id="UP000792457"/>
    </source>
</evidence>
<reference evidence="4" key="2">
    <citation type="submission" date="2017-10" db="EMBL/GenBank/DDBJ databases">
        <title>Ladona fulva Genome sequencing and assembly.</title>
        <authorList>
            <person name="Murali S."/>
            <person name="Richards S."/>
            <person name="Bandaranaike D."/>
            <person name="Bellair M."/>
            <person name="Blankenburg K."/>
            <person name="Chao H."/>
            <person name="Dinh H."/>
            <person name="Doddapaneni H."/>
            <person name="Dugan-Rocha S."/>
            <person name="Elkadiri S."/>
            <person name="Gnanaolivu R."/>
            <person name="Hernandez B."/>
            <person name="Skinner E."/>
            <person name="Javaid M."/>
            <person name="Lee S."/>
            <person name="Li M."/>
            <person name="Ming W."/>
            <person name="Munidasa M."/>
            <person name="Muniz J."/>
            <person name="Nguyen L."/>
            <person name="Hughes D."/>
            <person name="Osuji N."/>
            <person name="Pu L.-L."/>
            <person name="Puazo M."/>
            <person name="Qu C."/>
            <person name="Quiroz J."/>
            <person name="Raj R."/>
            <person name="Weissenberger G."/>
            <person name="Xin Y."/>
            <person name="Zou X."/>
            <person name="Han Y."/>
            <person name="Worley K."/>
            <person name="Muzny D."/>
            <person name="Gibbs R."/>
        </authorList>
    </citation>
    <scope>NUCLEOTIDE SEQUENCE</scope>
    <source>
        <strain evidence="4">Sampled in the wild</strain>
    </source>
</reference>
<keyword evidence="2" id="KW-1133">Transmembrane helix</keyword>
<dbReference type="OrthoDB" id="6380108at2759"/>
<keyword evidence="3" id="KW-0732">Signal</keyword>
<dbReference type="EMBL" id="KZ308192">
    <property type="protein sequence ID" value="KAG8224333.1"/>
    <property type="molecule type" value="Genomic_DNA"/>
</dbReference>
<accession>A0A8K0JXQ9</accession>
<gene>
    <name evidence="4" type="ORF">J437_LFUL004289</name>
</gene>
<keyword evidence="2" id="KW-0472">Membrane</keyword>
<name>A0A8K0JXQ9_LADFU</name>
<evidence type="ECO:0000313" key="4">
    <source>
        <dbReference type="EMBL" id="KAG8224333.1"/>
    </source>
</evidence>